<evidence type="ECO:0000313" key="2">
    <source>
        <dbReference type="Proteomes" id="UP000716004"/>
    </source>
</evidence>
<gene>
    <name evidence="1" type="ORF">J9259_07560</name>
</gene>
<sequence length="353" mass="40471">MLPSEPKKRKLLDYNYVIPPEEWPTEMFFRDMEFENPGLLEIPYYKQLRASFREKSDTSERLPLIDVAGALSPRYRKKYSVAQEIPHSSQTTRLSSVLLDIRSIYPVLPRNTGGAGGGWRALSETGNGALRFMRGNDGVSFSCMVADGSITTIPLCNLFILRYDPLITARWIDPYSDIYEIIDYRFPNDPSYVEANETSLPIPLSAAPIWHVRQDPPTVSNHRIRFGYVSIPRDHPLLAEIVRQRHMNVALLEYLRLERSIGRPLTEVDLEAIASAAGISVADLADMIRERADRMEHRMAVWNLRAENQFIFRTKYANDRADAIIAKIVDEFTAKNAIERNAKILSDKERQER</sequence>
<reference evidence="1" key="1">
    <citation type="submission" date="2021-04" db="EMBL/GenBank/DDBJ databases">
        <title>Genomic insights into ecological role and evolution of a novel Thermoplasmata order Candidatus Sysuiplasmatales.</title>
        <authorList>
            <person name="Yuan Y."/>
        </authorList>
    </citation>
    <scope>NUCLEOTIDE SEQUENCE</scope>
    <source>
        <strain evidence="1">YP2-bin.285</strain>
    </source>
</reference>
<protein>
    <submittedName>
        <fullName evidence="1">Uncharacterized protein</fullName>
    </submittedName>
</protein>
<evidence type="ECO:0000313" key="1">
    <source>
        <dbReference type="EMBL" id="MBX8632354.1"/>
    </source>
</evidence>
<dbReference type="AlphaFoldDB" id="A0A8J8CBR9"/>
<comment type="caution">
    <text evidence="1">The sequence shown here is derived from an EMBL/GenBank/DDBJ whole genome shotgun (WGS) entry which is preliminary data.</text>
</comment>
<accession>A0A8J8CBR9</accession>
<dbReference type="Proteomes" id="UP000716004">
    <property type="component" value="Unassembled WGS sequence"/>
</dbReference>
<proteinExistence type="predicted"/>
<organism evidence="1 2">
    <name type="scientific">Candidatus Sysuiplasma superficiale</name>
    <dbReference type="NCBI Taxonomy" id="2823368"/>
    <lineage>
        <taxon>Archaea</taxon>
        <taxon>Methanobacteriati</taxon>
        <taxon>Thermoplasmatota</taxon>
        <taxon>Thermoplasmata</taxon>
        <taxon>Candidatus Sysuiplasmatales</taxon>
        <taxon>Candidatus Sysuiplasmataceae</taxon>
        <taxon>Candidatus Sysuiplasma</taxon>
    </lineage>
</organism>
<dbReference type="EMBL" id="JAGVSJ010000022">
    <property type="protein sequence ID" value="MBX8632354.1"/>
    <property type="molecule type" value="Genomic_DNA"/>
</dbReference>
<name>A0A8J8CBR9_9ARCH</name>